<dbReference type="Proteomes" id="UP000092605">
    <property type="component" value="Unassembled WGS sequence"/>
</dbReference>
<name>A0A150FQI3_CLOPD</name>
<dbReference type="Proteomes" id="UP000323392">
    <property type="component" value="Unassembled WGS sequence"/>
</dbReference>
<reference evidence="2 4" key="2">
    <citation type="submission" date="2016-11" db="EMBL/GenBank/DDBJ databases">
        <authorList>
            <person name="Varghese N."/>
            <person name="Submissions S."/>
        </authorList>
    </citation>
    <scope>NUCLEOTIDE SEQUENCE [LARGE SCALE GENOMIC DNA]</scope>
    <source>
        <strain evidence="2 4">DSM 7308</strain>
    </source>
</reference>
<sequence>MNSYIHFWLILTKRGDSKMNKSKKHSNCTPIECQETAAWADIKKTIPESKVPIPSQSAVVEAKEWVEDENQK</sequence>
<organism evidence="1 3">
    <name type="scientific">Alkalithermobacter thermoalcaliphilus JW-YL-7 = DSM 7308</name>
    <dbReference type="NCBI Taxonomy" id="1121328"/>
    <lineage>
        <taxon>Bacteria</taxon>
        <taxon>Bacillati</taxon>
        <taxon>Bacillota</taxon>
        <taxon>Clostridia</taxon>
        <taxon>Peptostreptococcales</taxon>
        <taxon>Tepidibacteraceae</taxon>
        <taxon>Alkalithermobacter</taxon>
    </lineage>
</organism>
<proteinExistence type="predicted"/>
<evidence type="ECO:0000313" key="2">
    <source>
        <dbReference type="EMBL" id="SHK79652.1"/>
    </source>
</evidence>
<evidence type="ECO:0008006" key="5">
    <source>
        <dbReference type="Google" id="ProtNLM"/>
    </source>
</evidence>
<evidence type="ECO:0000313" key="3">
    <source>
        <dbReference type="Proteomes" id="UP000092605"/>
    </source>
</evidence>
<dbReference type="AlphaFoldDB" id="A0A150FQI3"/>
<reference evidence="1 3" key="1">
    <citation type="submission" date="2016-02" db="EMBL/GenBank/DDBJ databases">
        <title>Draft genome sequence for Clostridium paradoxum JW-YL-7.</title>
        <authorList>
            <person name="Utturkar S.M."/>
            <person name="Lancaster A."/>
            <person name="Poole F.L."/>
            <person name="Adams M.W."/>
            <person name="Brown S.D."/>
        </authorList>
    </citation>
    <scope>NUCLEOTIDE SEQUENCE [LARGE SCALE GENOMIC DNA]</scope>
    <source>
        <strain evidence="1 3">JW-YL-7</strain>
    </source>
</reference>
<evidence type="ECO:0000313" key="1">
    <source>
        <dbReference type="EMBL" id="KXZ39864.1"/>
    </source>
</evidence>
<dbReference type="Pfam" id="PF12655">
    <property type="entry name" value="CDIF630_02480-like"/>
    <property type="match status" value="1"/>
</dbReference>
<keyword evidence="4" id="KW-1185">Reference proteome</keyword>
<dbReference type="STRING" id="1121328.JWYL7_0939"/>
<dbReference type="InterPro" id="IPR024209">
    <property type="entry name" value="CDIF630_02480-like"/>
</dbReference>
<dbReference type="EMBL" id="FRBG01000005">
    <property type="protein sequence ID" value="SHK79652.1"/>
    <property type="molecule type" value="Genomic_DNA"/>
</dbReference>
<evidence type="ECO:0000313" key="4">
    <source>
        <dbReference type="Proteomes" id="UP000323392"/>
    </source>
</evidence>
<gene>
    <name evidence="1" type="ORF">JWYL7_0939</name>
    <name evidence="2" type="ORF">SAMN05661008_00914</name>
</gene>
<dbReference type="EMBL" id="LSFY01000001">
    <property type="protein sequence ID" value="KXZ39864.1"/>
    <property type="molecule type" value="Genomic_DNA"/>
</dbReference>
<accession>A0A150FQI3</accession>
<protein>
    <recommendedName>
        <fullName evidence="5">DUF3787 domain-containing protein</fullName>
    </recommendedName>
</protein>
<comment type="caution">
    <text evidence="1">The sequence shown here is derived from an EMBL/GenBank/DDBJ whole genome shotgun (WGS) entry which is preliminary data.</text>
</comment>